<keyword evidence="1" id="KW-0175">Coiled coil</keyword>
<keyword evidence="4" id="KW-1185">Reference proteome</keyword>
<evidence type="ECO:0000313" key="3">
    <source>
        <dbReference type="EMBL" id="KAK7076587.1"/>
    </source>
</evidence>
<reference evidence="3 4" key="1">
    <citation type="submission" date="2023-11" db="EMBL/GenBank/DDBJ databases">
        <title>Halocaridina rubra genome assembly.</title>
        <authorList>
            <person name="Smith C."/>
        </authorList>
    </citation>
    <scope>NUCLEOTIDE SEQUENCE [LARGE SCALE GENOMIC DNA]</scope>
    <source>
        <strain evidence="3">EP-1</strain>
        <tissue evidence="3">Whole</tissue>
    </source>
</reference>
<evidence type="ECO:0000313" key="4">
    <source>
        <dbReference type="Proteomes" id="UP001381693"/>
    </source>
</evidence>
<evidence type="ECO:0000256" key="1">
    <source>
        <dbReference type="SAM" id="Coils"/>
    </source>
</evidence>
<name>A0AAN8X2N0_HALRR</name>
<feature type="coiled-coil region" evidence="1">
    <location>
        <begin position="124"/>
        <end position="161"/>
    </location>
</feature>
<comment type="caution">
    <text evidence="3">The sequence shown here is derived from an EMBL/GenBank/DDBJ whole genome shotgun (WGS) entry which is preliminary data.</text>
</comment>
<keyword evidence="2" id="KW-0732">Signal</keyword>
<proteinExistence type="predicted"/>
<sequence>MVILRLLTFLSYILCYTGLWCSHIICDQKLKTRKDFNGEKYPCECRDRHNPERPKTSTNREKELHLKGCVADCLRMENKMLRNHRAVHRKPREMIDDGYENLRGWMPDRHKNCFEDFRILVRELTLLQEEIRLKKEKIAELEEIIKQKDEIMETNEKVLRRLQYKLKDAESSDYEKTYNYTKNIYERNEFSEDIVSENAVSINVLKRPDPNQSEAVAINYNDRVIPNIPYPYQKPFPKGSLLEVWLNMENSDLDYVRKTRPYTVTSLSRKESPEGGNISYISSVYKYISSIDDADSLYGILPDESDFPSGSVSRIKDRPENSPRLIQSDIDWYHGDIYFSISFGPFLKQMDVEANENYN</sequence>
<dbReference type="AlphaFoldDB" id="A0AAN8X2N0"/>
<feature type="signal peptide" evidence="2">
    <location>
        <begin position="1"/>
        <end position="15"/>
    </location>
</feature>
<evidence type="ECO:0000256" key="2">
    <source>
        <dbReference type="SAM" id="SignalP"/>
    </source>
</evidence>
<accession>A0AAN8X2N0</accession>
<gene>
    <name evidence="3" type="ORF">SK128_004504</name>
</gene>
<dbReference type="Proteomes" id="UP001381693">
    <property type="component" value="Unassembled WGS sequence"/>
</dbReference>
<protein>
    <submittedName>
        <fullName evidence="3">Uncharacterized protein</fullName>
    </submittedName>
</protein>
<organism evidence="3 4">
    <name type="scientific">Halocaridina rubra</name>
    <name type="common">Hawaiian red shrimp</name>
    <dbReference type="NCBI Taxonomy" id="373956"/>
    <lineage>
        <taxon>Eukaryota</taxon>
        <taxon>Metazoa</taxon>
        <taxon>Ecdysozoa</taxon>
        <taxon>Arthropoda</taxon>
        <taxon>Crustacea</taxon>
        <taxon>Multicrustacea</taxon>
        <taxon>Malacostraca</taxon>
        <taxon>Eumalacostraca</taxon>
        <taxon>Eucarida</taxon>
        <taxon>Decapoda</taxon>
        <taxon>Pleocyemata</taxon>
        <taxon>Caridea</taxon>
        <taxon>Atyoidea</taxon>
        <taxon>Atyidae</taxon>
        <taxon>Halocaridina</taxon>
    </lineage>
</organism>
<dbReference type="EMBL" id="JAXCGZ010009612">
    <property type="protein sequence ID" value="KAK7076587.1"/>
    <property type="molecule type" value="Genomic_DNA"/>
</dbReference>
<feature type="chain" id="PRO_5042966822" evidence="2">
    <location>
        <begin position="16"/>
        <end position="359"/>
    </location>
</feature>